<dbReference type="InterPro" id="IPR050490">
    <property type="entry name" value="Bact_solute-bd_prot1"/>
</dbReference>
<protein>
    <submittedName>
        <fullName evidence="1">Extracellular solute-binding protein</fullName>
    </submittedName>
</protein>
<dbReference type="SUPFAM" id="SSF53850">
    <property type="entry name" value="Periplasmic binding protein-like II"/>
    <property type="match status" value="1"/>
</dbReference>
<comment type="caution">
    <text evidence="1">The sequence shown here is derived from an EMBL/GenBank/DDBJ whole genome shotgun (WGS) entry which is preliminary data.</text>
</comment>
<evidence type="ECO:0000313" key="1">
    <source>
        <dbReference type="EMBL" id="MEK8126511.1"/>
    </source>
</evidence>
<name>A0ABU9DE21_9BACL</name>
<dbReference type="EMBL" id="JBBPCC010000001">
    <property type="protein sequence ID" value="MEK8126511.1"/>
    <property type="molecule type" value="Genomic_DNA"/>
</dbReference>
<keyword evidence="2" id="KW-1185">Reference proteome</keyword>
<dbReference type="PANTHER" id="PTHR43649:SF12">
    <property type="entry name" value="DIACETYLCHITOBIOSE BINDING PROTEIN DASA"/>
    <property type="match status" value="1"/>
</dbReference>
<dbReference type="Pfam" id="PF01547">
    <property type="entry name" value="SBP_bac_1"/>
    <property type="match status" value="1"/>
</dbReference>
<accession>A0ABU9DE21</accession>
<gene>
    <name evidence="1" type="ORF">WMW72_01135</name>
</gene>
<organism evidence="1 2">
    <name type="scientific">Paenibacillus filicis</name>
    <dbReference type="NCBI Taxonomy" id="669464"/>
    <lineage>
        <taxon>Bacteria</taxon>
        <taxon>Bacillati</taxon>
        <taxon>Bacillota</taxon>
        <taxon>Bacilli</taxon>
        <taxon>Bacillales</taxon>
        <taxon>Paenibacillaceae</taxon>
        <taxon>Paenibacillus</taxon>
    </lineage>
</organism>
<dbReference type="Gene3D" id="3.40.190.10">
    <property type="entry name" value="Periplasmic binding protein-like II"/>
    <property type="match status" value="1"/>
</dbReference>
<dbReference type="PANTHER" id="PTHR43649">
    <property type="entry name" value="ARABINOSE-BINDING PROTEIN-RELATED"/>
    <property type="match status" value="1"/>
</dbReference>
<reference evidence="1 2" key="1">
    <citation type="submission" date="2024-04" db="EMBL/GenBank/DDBJ databases">
        <title>draft genome sequnece of Paenibacillus filicis.</title>
        <authorList>
            <person name="Kim D.-U."/>
        </authorList>
    </citation>
    <scope>NUCLEOTIDE SEQUENCE [LARGE SCALE GENOMIC DNA]</scope>
    <source>
        <strain evidence="1 2">KACC14197</strain>
    </source>
</reference>
<evidence type="ECO:0000313" key="2">
    <source>
        <dbReference type="Proteomes" id="UP001469365"/>
    </source>
</evidence>
<dbReference type="Proteomes" id="UP001469365">
    <property type="component" value="Unassembled WGS sequence"/>
</dbReference>
<dbReference type="InterPro" id="IPR006059">
    <property type="entry name" value="SBP"/>
</dbReference>
<proteinExistence type="predicted"/>
<sequence>MGLTGCQFVANDGGSSAQGETLKKLGKDEKASIKVLYYDKSSFFQQYGNLFMAKYPNIEVSVVSMNSVYAGDGTDPKKAYQKLLDEEKPDVLLYMSPDEFQTAAEEGKLLELDGLIQQDKFDLNNILESVTGSIRAKGGGKLYGLSPTFYSQALFYNKDLFEKHGVPLPTNKMTWEEVLQLAKRFPANGPDNERVYGLGVNSMGPSGAYYMMNNIATTQGMSYVDADKGVLTIQSDGWKKVLELTVDAYHSKAVLSEDPMAFDSNKPMTMADFALRNPFIAGKAAMTIGNTYTFTELERAKDVKNVTPVNWDLVTVPVDPQNREVSGAVSVSNLFAVNAQSAEKRAAWEFIKYINGEEMARLMKNIDQGGMSSRTAYVKEREGRSLEPFYMLKMNETSLYKGMEKLPQDFYMQFTQLATTEIQAVIDNKKTADEALKVIQEQGQEILNRTKKEQEEKQAKEASAPK</sequence>